<name>A0A3D4V3N9_9BACT</name>
<dbReference type="AlphaFoldDB" id="A0A3D4V3N9"/>
<gene>
    <name evidence="4" type="primary">paaJ</name>
    <name evidence="4" type="ORF">DGD08_00775</name>
</gene>
<dbReference type="OMA" id="EPFDHFK"/>
<dbReference type="InterPro" id="IPR011883">
    <property type="entry name" value="PaaD-like"/>
</dbReference>
<dbReference type="Gene3D" id="3.30.300.130">
    <property type="entry name" value="Fe-S cluster assembly (FSCA)"/>
    <property type="match status" value="1"/>
</dbReference>
<feature type="region of interest" description="Disordered" evidence="1">
    <location>
        <begin position="1"/>
        <end position="25"/>
    </location>
</feature>
<dbReference type="PANTHER" id="PTHR42831:SF3">
    <property type="entry name" value="1,2-PHENYLACETYL-COA EPOXIDASE, SUBUNIT D-RELATED"/>
    <property type="match status" value="1"/>
</dbReference>
<comment type="caution">
    <text evidence="4">The sequence shown here is derived from an EMBL/GenBank/DDBJ whole genome shotgun (WGS) entry which is preliminary data.</text>
</comment>
<dbReference type="SUPFAM" id="SSF117916">
    <property type="entry name" value="Fe-S cluster assembly (FSCA) domain-like"/>
    <property type="match status" value="1"/>
</dbReference>
<dbReference type="Pfam" id="PF23451">
    <property type="entry name" value="Zn_ribbon_PaaD"/>
    <property type="match status" value="1"/>
</dbReference>
<dbReference type="Pfam" id="PF01883">
    <property type="entry name" value="FeS_assembly_P"/>
    <property type="match status" value="1"/>
</dbReference>
<evidence type="ECO:0000256" key="1">
    <source>
        <dbReference type="SAM" id="MobiDB-lite"/>
    </source>
</evidence>
<evidence type="ECO:0000259" key="3">
    <source>
        <dbReference type="Pfam" id="PF23451"/>
    </source>
</evidence>
<dbReference type="InterPro" id="IPR002744">
    <property type="entry name" value="MIP18-like"/>
</dbReference>
<dbReference type="NCBIfam" id="TIGR02159">
    <property type="entry name" value="PA_CoA_Oxy4"/>
    <property type="match status" value="1"/>
</dbReference>
<dbReference type="InterPro" id="IPR056572">
    <property type="entry name" value="Zn_ribbon_PaaD"/>
</dbReference>
<dbReference type="PANTHER" id="PTHR42831">
    <property type="entry name" value="FE-S PROTEIN MATURATION AUXILIARY FACTOR YITW"/>
    <property type="match status" value="1"/>
</dbReference>
<dbReference type="InterPro" id="IPR034904">
    <property type="entry name" value="FSCA_dom_sf"/>
</dbReference>
<proteinExistence type="predicted"/>
<feature type="domain" description="MIP18 family-like" evidence="2">
    <location>
        <begin position="32"/>
        <end position="98"/>
    </location>
</feature>
<feature type="domain" description="PaaD zinc beta ribbon" evidence="3">
    <location>
        <begin position="150"/>
        <end position="193"/>
    </location>
</feature>
<protein>
    <submittedName>
        <fullName evidence="4">Phenylacetate-CoA oxygenase subunit PaaJ</fullName>
    </submittedName>
</protein>
<accession>A0A3D4V3N9</accession>
<organism evidence="4 5">
    <name type="scientific">Gemmatimonas aurantiaca</name>
    <dbReference type="NCBI Taxonomy" id="173480"/>
    <lineage>
        <taxon>Bacteria</taxon>
        <taxon>Pseudomonadati</taxon>
        <taxon>Gemmatimonadota</taxon>
        <taxon>Gemmatimonadia</taxon>
        <taxon>Gemmatimonadales</taxon>
        <taxon>Gemmatimonadaceae</taxon>
        <taxon>Gemmatimonas</taxon>
    </lineage>
</organism>
<evidence type="ECO:0000259" key="2">
    <source>
        <dbReference type="Pfam" id="PF01883"/>
    </source>
</evidence>
<dbReference type="InterPro" id="IPR052339">
    <property type="entry name" value="Fe-S_Maturation_MIP18"/>
</dbReference>
<evidence type="ECO:0000313" key="5">
    <source>
        <dbReference type="Proteomes" id="UP000264071"/>
    </source>
</evidence>
<dbReference type="EMBL" id="DPIY01000001">
    <property type="protein sequence ID" value="HCT55723.1"/>
    <property type="molecule type" value="Genomic_DNA"/>
</dbReference>
<sequence length="195" mass="20773">MVSLPPRDGGTSTGITSDVTSDATSSARPSIEQVWAWLGEVPDPEIPVISLVDLGIVRGVEWTGDGDEATLVVRITPTYSGCPATQVIAGDVKDAMAAHGIPRVVIETSLSPAWTTDWLSDVGRERLRDYGIAPPGAREDVLVSLTRRGAPVATIACPRCGSSRTRLVSEFGSTPCKAHHACLECLEPFDYFKPI</sequence>
<reference evidence="4 5" key="1">
    <citation type="journal article" date="2018" name="Nat. Biotechnol.">
        <title>A standardized bacterial taxonomy based on genome phylogeny substantially revises the tree of life.</title>
        <authorList>
            <person name="Parks D.H."/>
            <person name="Chuvochina M."/>
            <person name="Waite D.W."/>
            <person name="Rinke C."/>
            <person name="Skarshewski A."/>
            <person name="Chaumeil P.A."/>
            <person name="Hugenholtz P."/>
        </authorList>
    </citation>
    <scope>NUCLEOTIDE SEQUENCE [LARGE SCALE GENOMIC DNA]</scope>
    <source>
        <strain evidence="4">UBA8844</strain>
    </source>
</reference>
<feature type="compositionally biased region" description="Low complexity" evidence="1">
    <location>
        <begin position="16"/>
        <end position="25"/>
    </location>
</feature>
<dbReference type="Proteomes" id="UP000264071">
    <property type="component" value="Unassembled WGS sequence"/>
</dbReference>
<evidence type="ECO:0000313" key="4">
    <source>
        <dbReference type="EMBL" id="HCT55723.1"/>
    </source>
</evidence>